<gene>
    <name evidence="4" type="ordered locus">SVI_2431</name>
</gene>
<dbReference type="SMART" id="SM00342">
    <property type="entry name" value="HTH_ARAC"/>
    <property type="match status" value="1"/>
</dbReference>
<evidence type="ECO:0000313" key="5">
    <source>
        <dbReference type="Proteomes" id="UP000002350"/>
    </source>
</evidence>
<keyword evidence="1" id="KW-0805">Transcription regulation</keyword>
<dbReference type="SMART" id="SM00871">
    <property type="entry name" value="AraC_E_bind"/>
    <property type="match status" value="1"/>
</dbReference>
<dbReference type="GO" id="GO:0003700">
    <property type="term" value="F:DNA-binding transcription factor activity"/>
    <property type="evidence" value="ECO:0007669"/>
    <property type="project" value="InterPro"/>
</dbReference>
<feature type="domain" description="HTH araC/xylS-type" evidence="3">
    <location>
        <begin position="25"/>
        <end position="124"/>
    </location>
</feature>
<evidence type="ECO:0000256" key="2">
    <source>
        <dbReference type="ARBA" id="ARBA00023163"/>
    </source>
</evidence>
<dbReference type="AlphaFoldDB" id="D4ZL53"/>
<dbReference type="STRING" id="637905.SVI_2431"/>
<dbReference type="KEGG" id="svo:SVI_2431"/>
<dbReference type="Gene3D" id="1.10.10.60">
    <property type="entry name" value="Homeodomain-like"/>
    <property type="match status" value="2"/>
</dbReference>
<dbReference type="InterPro" id="IPR009057">
    <property type="entry name" value="Homeodomain-like_sf"/>
</dbReference>
<dbReference type="PANTHER" id="PTHR40055:SF1">
    <property type="entry name" value="TRANSCRIPTIONAL REGULATOR YGIV-RELATED"/>
    <property type="match status" value="1"/>
</dbReference>
<dbReference type="InterPro" id="IPR050908">
    <property type="entry name" value="SmbC-like"/>
</dbReference>
<dbReference type="InterPro" id="IPR011256">
    <property type="entry name" value="Reg_factor_effector_dom_sf"/>
</dbReference>
<dbReference type="Proteomes" id="UP000002350">
    <property type="component" value="Chromosome"/>
</dbReference>
<evidence type="ECO:0000313" key="4">
    <source>
        <dbReference type="EMBL" id="BAJ02402.1"/>
    </source>
</evidence>
<dbReference type="Gene3D" id="3.20.80.10">
    <property type="entry name" value="Regulatory factor, effector binding domain"/>
    <property type="match status" value="1"/>
</dbReference>
<dbReference type="GO" id="GO:0043565">
    <property type="term" value="F:sequence-specific DNA binding"/>
    <property type="evidence" value="ECO:0007669"/>
    <property type="project" value="InterPro"/>
</dbReference>
<keyword evidence="2" id="KW-0804">Transcription</keyword>
<dbReference type="Pfam" id="PF12833">
    <property type="entry name" value="HTH_18"/>
    <property type="match status" value="1"/>
</dbReference>
<name>D4ZL53_SHEVD</name>
<dbReference type="PROSITE" id="PS01124">
    <property type="entry name" value="HTH_ARAC_FAMILY_2"/>
    <property type="match status" value="1"/>
</dbReference>
<proteinExistence type="predicted"/>
<accession>D4ZL53</accession>
<dbReference type="EMBL" id="AP011177">
    <property type="protein sequence ID" value="BAJ02402.1"/>
    <property type="molecule type" value="Genomic_DNA"/>
</dbReference>
<dbReference type="eggNOG" id="COG2207">
    <property type="taxonomic scope" value="Bacteria"/>
</dbReference>
<dbReference type="SUPFAM" id="SSF55136">
    <property type="entry name" value="Probable bacterial effector-binding domain"/>
    <property type="match status" value="1"/>
</dbReference>
<dbReference type="InterPro" id="IPR018060">
    <property type="entry name" value="HTH_AraC"/>
</dbReference>
<keyword evidence="5" id="KW-1185">Reference proteome</keyword>
<dbReference type="Pfam" id="PF06445">
    <property type="entry name" value="GyrI-like"/>
    <property type="match status" value="1"/>
</dbReference>
<dbReference type="InterPro" id="IPR029442">
    <property type="entry name" value="GyrI-like"/>
</dbReference>
<sequence>MNRLWKRVEIMALRTKIDSYDTGMNRVCDYIYENLDEDLSVEHLSQFAGFSKYHFHRQFSDYFGVGIFRYIQLLRLKRASYRLYFNPDAKIIDIALDAKFDYPESFSRAFKKAFDQSPSEFRRQAHWVSWNEKYQFGGSKMDKKHQAEHLEARVDIVNFTETKIAVFEHRGAPELVNESAGKFIKWRKQTGLSPVAKSQTFGLIYEDPKSVPADKFRFDIAGSVLHEVPDNASGIINKTIPAGRCAVIRHLGSHEGLDTKIHYLYGQWLPESGESLRDFHCFFHYQNFFPEVAEHELITDIYLPLV</sequence>
<dbReference type="HOGENOM" id="CLU_000445_81_1_6"/>
<dbReference type="PANTHER" id="PTHR40055">
    <property type="entry name" value="TRANSCRIPTIONAL REGULATOR YGIV-RELATED"/>
    <property type="match status" value="1"/>
</dbReference>
<dbReference type="SUPFAM" id="SSF46689">
    <property type="entry name" value="Homeodomain-like"/>
    <property type="match status" value="2"/>
</dbReference>
<dbReference type="eggNOG" id="COG3449">
    <property type="taxonomic scope" value="Bacteria"/>
</dbReference>
<dbReference type="InterPro" id="IPR010499">
    <property type="entry name" value="AraC_E-bd"/>
</dbReference>
<evidence type="ECO:0000259" key="3">
    <source>
        <dbReference type="PROSITE" id="PS01124"/>
    </source>
</evidence>
<protein>
    <submittedName>
        <fullName evidence="4">Transcriptional regulator, AraC family</fullName>
    </submittedName>
</protein>
<reference evidence="5" key="1">
    <citation type="journal article" date="2010" name="Mol. Biosyst.">
        <title>Complete genome sequence and comparative analysis of Shewanella violacea, a psychrophilic and piezophilic bacterium from deep sea floor sediments.</title>
        <authorList>
            <person name="Aono E."/>
            <person name="Baba T."/>
            <person name="Ara T."/>
            <person name="Nishi T."/>
            <person name="Nakamichi T."/>
            <person name="Inamoto E."/>
            <person name="Toyonaga H."/>
            <person name="Hasegawa M."/>
            <person name="Takai Y."/>
            <person name="Okumura Y."/>
            <person name="Baba M."/>
            <person name="Tomita M."/>
            <person name="Kato C."/>
            <person name="Oshima T."/>
            <person name="Nakasone K."/>
            <person name="Mori H."/>
        </authorList>
    </citation>
    <scope>NUCLEOTIDE SEQUENCE [LARGE SCALE GENOMIC DNA]</scope>
    <source>
        <strain evidence="5">JCM 10179 / CIP 106290 / LMG 19151 / DSS12</strain>
    </source>
</reference>
<evidence type="ECO:0000256" key="1">
    <source>
        <dbReference type="ARBA" id="ARBA00023015"/>
    </source>
</evidence>
<organism evidence="4 5">
    <name type="scientific">Shewanella violacea (strain JCM 10179 / CIP 106290 / LMG 19151 / DSS12)</name>
    <dbReference type="NCBI Taxonomy" id="637905"/>
    <lineage>
        <taxon>Bacteria</taxon>
        <taxon>Pseudomonadati</taxon>
        <taxon>Pseudomonadota</taxon>
        <taxon>Gammaproteobacteria</taxon>
        <taxon>Alteromonadales</taxon>
        <taxon>Shewanellaceae</taxon>
        <taxon>Shewanella</taxon>
    </lineage>
</organism>